<evidence type="ECO:0000256" key="5">
    <source>
        <dbReference type="ARBA" id="ARBA00023239"/>
    </source>
</evidence>
<dbReference type="PRINTS" id="PR00800">
    <property type="entry name" value="YHDCRBOXLASE"/>
</dbReference>
<organism evidence="8 9">
    <name type="scientific">Xanthocytophaga agilis</name>
    <dbReference type="NCBI Taxonomy" id="3048010"/>
    <lineage>
        <taxon>Bacteria</taxon>
        <taxon>Pseudomonadati</taxon>
        <taxon>Bacteroidota</taxon>
        <taxon>Cytophagia</taxon>
        <taxon>Cytophagales</taxon>
        <taxon>Rhodocytophagaceae</taxon>
        <taxon>Xanthocytophaga</taxon>
    </lineage>
</organism>
<dbReference type="RefSeq" id="WP_314516432.1">
    <property type="nucleotide sequence ID" value="NZ_JASJOU010000013.1"/>
</dbReference>
<dbReference type="GO" id="GO:0019752">
    <property type="term" value="P:carboxylic acid metabolic process"/>
    <property type="evidence" value="ECO:0007669"/>
    <property type="project" value="InterPro"/>
</dbReference>
<protein>
    <submittedName>
        <fullName evidence="8">Pyridoxal-dependent decarboxylase</fullName>
    </submittedName>
</protein>
<evidence type="ECO:0000256" key="2">
    <source>
        <dbReference type="ARBA" id="ARBA00009533"/>
    </source>
</evidence>
<keyword evidence="4 6" id="KW-0663">Pyridoxal phosphate</keyword>
<dbReference type="AlphaFoldDB" id="A0AAE3RBX4"/>
<gene>
    <name evidence="8" type="ORF">QNI22_29260</name>
</gene>
<evidence type="ECO:0000256" key="1">
    <source>
        <dbReference type="ARBA" id="ARBA00001933"/>
    </source>
</evidence>
<dbReference type="GO" id="GO:0006520">
    <property type="term" value="P:amino acid metabolic process"/>
    <property type="evidence" value="ECO:0007669"/>
    <property type="project" value="InterPro"/>
</dbReference>
<comment type="cofactor">
    <cofactor evidence="1 6 7">
        <name>pyridoxal 5'-phosphate</name>
        <dbReference type="ChEBI" id="CHEBI:597326"/>
    </cofactor>
</comment>
<dbReference type="GO" id="GO:0016831">
    <property type="term" value="F:carboxy-lyase activity"/>
    <property type="evidence" value="ECO:0007669"/>
    <property type="project" value="UniProtKB-KW"/>
</dbReference>
<dbReference type="SUPFAM" id="SSF53383">
    <property type="entry name" value="PLP-dependent transferases"/>
    <property type="match status" value="1"/>
</dbReference>
<accession>A0AAE3RBX4</accession>
<sequence length="474" mass="52254">MNSTLQTDLQSLDTILQTTQEYALSFLNEIDNIAPGTLFPEHLPDAIPEKGEGFTTALQEFHHRYRDGITAAAGPRYFGFVTGGATPAALAGDWLTSAFDQNSTNSSQSAAAQVEIETIHMLRQLFGLPESFFGTFVSGATMSNFVGLSLGRQWVGKQSGINVAQEGVSALPQLNVLSAAIHASAVKSLAMLGMGRNSLITIPTQPDREAIDLQKLEEALQSLQGTPCIVVANAGTVNTVDFDDIAAIVQLRKRYYFWLHVDAAFGGFAGCTPTYSHLLNGWQEADSITIDAHKWLNVPYDSAMIFTRHKSLQLEVFQNANARYLGDLEADFNYINYTPENSRRFRALPAWFSLKAYGRDGYRDIVETTISLAQQLGNFIEESEAFTLLAPVRICVVCFTINTPHTENLQKLVNQFLEKLIQNEKVVLTPTVYKGVPAMRAALVNWRTTQKDLEITKSELMQVVSQLLSTSIPA</sequence>
<name>A0AAE3RBX4_9BACT</name>
<dbReference type="InterPro" id="IPR010977">
    <property type="entry name" value="Aromatic_deC"/>
</dbReference>
<comment type="similarity">
    <text evidence="2 7">Belongs to the group II decarboxylase family.</text>
</comment>
<evidence type="ECO:0000256" key="4">
    <source>
        <dbReference type="ARBA" id="ARBA00022898"/>
    </source>
</evidence>
<dbReference type="GO" id="GO:0030170">
    <property type="term" value="F:pyridoxal phosphate binding"/>
    <property type="evidence" value="ECO:0007669"/>
    <property type="project" value="InterPro"/>
</dbReference>
<dbReference type="InterPro" id="IPR002129">
    <property type="entry name" value="PyrdxlP-dep_de-COase"/>
</dbReference>
<evidence type="ECO:0000256" key="3">
    <source>
        <dbReference type="ARBA" id="ARBA00022793"/>
    </source>
</evidence>
<evidence type="ECO:0000313" key="9">
    <source>
        <dbReference type="Proteomes" id="UP001232063"/>
    </source>
</evidence>
<dbReference type="InterPro" id="IPR015421">
    <property type="entry name" value="PyrdxlP-dep_Trfase_major"/>
</dbReference>
<keyword evidence="9" id="KW-1185">Reference proteome</keyword>
<dbReference type="PANTHER" id="PTHR11999">
    <property type="entry name" value="GROUP II PYRIDOXAL-5-PHOSPHATE DECARBOXYLASE"/>
    <property type="match status" value="1"/>
</dbReference>
<dbReference type="Proteomes" id="UP001232063">
    <property type="component" value="Unassembled WGS sequence"/>
</dbReference>
<keyword evidence="3" id="KW-0210">Decarboxylase</keyword>
<dbReference type="Pfam" id="PF00282">
    <property type="entry name" value="Pyridoxal_deC"/>
    <property type="match status" value="1"/>
</dbReference>
<reference evidence="8" key="1">
    <citation type="submission" date="2023-05" db="EMBL/GenBank/DDBJ databases">
        <authorList>
            <person name="Zhang X."/>
        </authorList>
    </citation>
    <scope>NUCLEOTIDE SEQUENCE</scope>
    <source>
        <strain evidence="8">BD1B2-1</strain>
    </source>
</reference>
<keyword evidence="5 7" id="KW-0456">Lyase</keyword>
<comment type="caution">
    <text evidence="8">The sequence shown here is derived from an EMBL/GenBank/DDBJ whole genome shotgun (WGS) entry which is preliminary data.</text>
</comment>
<dbReference type="Gene3D" id="3.40.640.10">
    <property type="entry name" value="Type I PLP-dependent aspartate aminotransferase-like (Major domain)"/>
    <property type="match status" value="1"/>
</dbReference>
<evidence type="ECO:0000256" key="6">
    <source>
        <dbReference type="PIRSR" id="PIRSR602129-50"/>
    </source>
</evidence>
<feature type="modified residue" description="N6-(pyridoxal phosphate)lysine" evidence="6">
    <location>
        <position position="294"/>
    </location>
</feature>
<proteinExistence type="inferred from homology"/>
<dbReference type="PANTHER" id="PTHR11999:SF70">
    <property type="entry name" value="MIP05841P"/>
    <property type="match status" value="1"/>
</dbReference>
<evidence type="ECO:0000313" key="8">
    <source>
        <dbReference type="EMBL" id="MDJ1504787.1"/>
    </source>
</evidence>
<dbReference type="Gene3D" id="3.90.1150.10">
    <property type="entry name" value="Aspartate Aminotransferase, domain 1"/>
    <property type="match status" value="1"/>
</dbReference>
<dbReference type="InterPro" id="IPR015422">
    <property type="entry name" value="PyrdxlP-dep_Trfase_small"/>
</dbReference>
<dbReference type="InterPro" id="IPR015424">
    <property type="entry name" value="PyrdxlP-dep_Trfase"/>
</dbReference>
<evidence type="ECO:0000256" key="7">
    <source>
        <dbReference type="RuleBase" id="RU000382"/>
    </source>
</evidence>
<dbReference type="EMBL" id="JASJOU010000013">
    <property type="protein sequence ID" value="MDJ1504787.1"/>
    <property type="molecule type" value="Genomic_DNA"/>
</dbReference>